<keyword evidence="1" id="KW-0812">Transmembrane</keyword>
<evidence type="ECO:0000313" key="3">
    <source>
        <dbReference type="Proteomes" id="UP001060414"/>
    </source>
</evidence>
<keyword evidence="3" id="KW-1185">Reference proteome</keyword>
<dbReference type="InterPro" id="IPR021296">
    <property type="entry name" value="DUF2868"/>
</dbReference>
<reference evidence="2" key="1">
    <citation type="journal article" date="2022" name="Environ. Microbiol.">
        <title>Geoalkalibacter halelectricus SAP #1 sp. nov. possessing extracellular electron transfer and mineral#reducing capabilities from a haloalkaline environment.</title>
        <authorList>
            <person name="Yadav S."/>
            <person name="Singh R."/>
            <person name="Sundharam S.S."/>
            <person name="Chaudhary S."/>
            <person name="Krishnamurthi S."/>
            <person name="Patil S.A."/>
        </authorList>
    </citation>
    <scope>NUCLEOTIDE SEQUENCE</scope>
    <source>
        <strain evidence="2">SAP-1</strain>
    </source>
</reference>
<organism evidence="2 3">
    <name type="scientific">Geoalkalibacter halelectricus</name>
    <dbReference type="NCBI Taxonomy" id="2847045"/>
    <lineage>
        <taxon>Bacteria</taxon>
        <taxon>Pseudomonadati</taxon>
        <taxon>Thermodesulfobacteriota</taxon>
        <taxon>Desulfuromonadia</taxon>
        <taxon>Desulfuromonadales</taxon>
        <taxon>Geoalkalibacteraceae</taxon>
        <taxon>Geoalkalibacter</taxon>
    </lineage>
</organism>
<protein>
    <submittedName>
        <fullName evidence="2">DUF2868 domain-containing protein</fullName>
    </submittedName>
</protein>
<feature type="transmembrane region" description="Helical" evidence="1">
    <location>
        <begin position="89"/>
        <end position="111"/>
    </location>
</feature>
<feature type="transmembrane region" description="Helical" evidence="1">
    <location>
        <begin position="205"/>
        <end position="228"/>
    </location>
</feature>
<evidence type="ECO:0000256" key="1">
    <source>
        <dbReference type="SAM" id="Phobius"/>
    </source>
</evidence>
<feature type="transmembrane region" description="Helical" evidence="1">
    <location>
        <begin position="117"/>
        <end position="141"/>
    </location>
</feature>
<keyword evidence="1" id="KW-1133">Transmembrane helix</keyword>
<accession>A0ABY5ZNE3</accession>
<dbReference type="Proteomes" id="UP001060414">
    <property type="component" value="Chromosome"/>
</dbReference>
<dbReference type="Pfam" id="PF11067">
    <property type="entry name" value="DUF2868"/>
    <property type="match status" value="1"/>
</dbReference>
<keyword evidence="1" id="KW-0472">Membrane</keyword>
<feature type="transmembrane region" description="Helical" evidence="1">
    <location>
        <begin position="299"/>
        <end position="324"/>
    </location>
</feature>
<evidence type="ECO:0000313" key="2">
    <source>
        <dbReference type="EMBL" id="UWZ79360.1"/>
    </source>
</evidence>
<sequence length="519" mass="56946">MPRNFPSEWSIGDLVDLEYFLFQDAEADGSELARRDRAWYLAHLSDQERPLSRRLLLRRWLELRRAAARDQGVHSPGEVIAAVLRPARLLLFFLGALFGFGLALGVLGYAGEQPINLFAALGLLAVLPFLFMLASVVLPLVRLARRRTPAGRLGFWLTGALLARLAGRAHAFLGGRGAGRQQLALTQAWGVLRGRGGLYAGVMGWLAYGLMQLTALGFSLGVLLGVLLRGTIADLAFSWQTTARISAEQVHALVGALARPWAGFFDPPLSHPTLEQIAGSRVYLKEGLAPLVSSDLQSWWYFLLWAILVYAVLPRLLLVGVALWGGRRAERRLGFQDARCEALIRRMQHPQVRLGQEGEGPQRETGASRVLPETAQAGFARLHVLVPAELLERPAADRLPEEVRQEFSAAPQAVLGVSLDEIQDAEALRGLAELGEDCAVLMLLEGWQPCIIATLEYLKSLRRHLGPQRLLVVGLIGREAPGRWGTPTPDAEFEIWRKRLAALGDPGLLVHNWGGAAHG</sequence>
<dbReference type="RefSeq" id="WP_260747716.1">
    <property type="nucleotide sequence ID" value="NZ_CP092109.1"/>
</dbReference>
<name>A0ABY5ZNE3_9BACT</name>
<gene>
    <name evidence="2" type="ORF">L9S41_17010</name>
</gene>
<proteinExistence type="predicted"/>
<dbReference type="EMBL" id="CP092109">
    <property type="protein sequence ID" value="UWZ79360.1"/>
    <property type="molecule type" value="Genomic_DNA"/>
</dbReference>